<comment type="caution">
    <text evidence="2">The sequence shown here is derived from an EMBL/GenBank/DDBJ whole genome shotgun (WGS) entry which is preliminary data.</text>
</comment>
<feature type="transmembrane region" description="Helical" evidence="1">
    <location>
        <begin position="147"/>
        <end position="166"/>
    </location>
</feature>
<feature type="transmembrane region" description="Helical" evidence="1">
    <location>
        <begin position="72"/>
        <end position="92"/>
    </location>
</feature>
<dbReference type="Proteomes" id="UP000593571">
    <property type="component" value="Unassembled WGS sequence"/>
</dbReference>
<evidence type="ECO:0000313" key="2">
    <source>
        <dbReference type="EMBL" id="KAF6496136.1"/>
    </source>
</evidence>
<dbReference type="AlphaFoldDB" id="A0A7J8JGV9"/>
<protein>
    <recommendedName>
        <fullName evidence="4">Transmembrane protein</fullName>
    </recommendedName>
</protein>
<evidence type="ECO:0008006" key="4">
    <source>
        <dbReference type="Google" id="ProtNLM"/>
    </source>
</evidence>
<keyword evidence="1" id="KW-1133">Transmembrane helix</keyword>
<evidence type="ECO:0000313" key="3">
    <source>
        <dbReference type="Proteomes" id="UP000593571"/>
    </source>
</evidence>
<reference evidence="2 3" key="1">
    <citation type="journal article" date="2020" name="Nature">
        <title>Six reference-quality genomes reveal evolution of bat adaptations.</title>
        <authorList>
            <person name="Jebb D."/>
            <person name="Huang Z."/>
            <person name="Pippel M."/>
            <person name="Hughes G.M."/>
            <person name="Lavrichenko K."/>
            <person name="Devanna P."/>
            <person name="Winkler S."/>
            <person name="Jermiin L.S."/>
            <person name="Skirmuntt E.C."/>
            <person name="Katzourakis A."/>
            <person name="Burkitt-Gray L."/>
            <person name="Ray D.A."/>
            <person name="Sullivan K.A.M."/>
            <person name="Roscito J.G."/>
            <person name="Kirilenko B.M."/>
            <person name="Davalos L.M."/>
            <person name="Corthals A.P."/>
            <person name="Power M.L."/>
            <person name="Jones G."/>
            <person name="Ransome R.D."/>
            <person name="Dechmann D.K.N."/>
            <person name="Locatelli A.G."/>
            <person name="Puechmaille S.J."/>
            <person name="Fedrigo O."/>
            <person name="Jarvis E.D."/>
            <person name="Hiller M."/>
            <person name="Vernes S.C."/>
            <person name="Myers E.W."/>
            <person name="Teeling E.C."/>
        </authorList>
    </citation>
    <scope>NUCLEOTIDE SEQUENCE [LARGE SCALE GENOMIC DNA]</scope>
    <source>
        <strain evidence="2">MRouAeg1</strain>
        <tissue evidence="2">Muscle</tissue>
    </source>
</reference>
<organism evidence="2 3">
    <name type="scientific">Rousettus aegyptiacus</name>
    <name type="common">Egyptian fruit bat</name>
    <name type="synonym">Pteropus aegyptiacus</name>
    <dbReference type="NCBI Taxonomy" id="9407"/>
    <lineage>
        <taxon>Eukaryota</taxon>
        <taxon>Metazoa</taxon>
        <taxon>Chordata</taxon>
        <taxon>Craniata</taxon>
        <taxon>Vertebrata</taxon>
        <taxon>Euteleostomi</taxon>
        <taxon>Mammalia</taxon>
        <taxon>Eutheria</taxon>
        <taxon>Laurasiatheria</taxon>
        <taxon>Chiroptera</taxon>
        <taxon>Yinpterochiroptera</taxon>
        <taxon>Pteropodoidea</taxon>
        <taxon>Pteropodidae</taxon>
        <taxon>Rousettinae</taxon>
        <taxon>Rousettus</taxon>
    </lineage>
</organism>
<sequence>MERHKRIAAFPHLKGILCFFHSPACVLRLPSGSVLCPIAEDASQQTDNCRVQPCASSDELACLFLSKGSRPIVFIVSCPVTFTLLRVTSLIISSKRKKNPLVRQRSISSLTSLAFLGSLLCGVLCSLRDGLVAMVTETSPGRGADKAVVVLGGADSSISLFFTVVLSPLGTLRADSLAPC</sequence>
<name>A0A7J8JGV9_ROUAE</name>
<evidence type="ECO:0000256" key="1">
    <source>
        <dbReference type="SAM" id="Phobius"/>
    </source>
</evidence>
<dbReference type="EMBL" id="JACASE010000002">
    <property type="protein sequence ID" value="KAF6496136.1"/>
    <property type="molecule type" value="Genomic_DNA"/>
</dbReference>
<gene>
    <name evidence="2" type="ORF">HJG63_010366</name>
</gene>
<proteinExistence type="predicted"/>
<keyword evidence="1" id="KW-0472">Membrane</keyword>
<feature type="transmembrane region" description="Helical" evidence="1">
    <location>
        <begin position="113"/>
        <end position="135"/>
    </location>
</feature>
<keyword evidence="1" id="KW-0812">Transmembrane</keyword>
<accession>A0A7J8JGV9</accession>
<keyword evidence="3" id="KW-1185">Reference proteome</keyword>